<protein>
    <submittedName>
        <fullName evidence="2">Uncharacterized protein</fullName>
    </submittedName>
</protein>
<keyword evidence="3" id="KW-1185">Reference proteome</keyword>
<reference evidence="2 3" key="2">
    <citation type="journal article" date="2019" name="G3 (Bethesda)">
        <title>Hybrid Assembly of the Genome of the Entomopathogenic Nematode Steinernema carpocapsae Identifies the X-Chromosome.</title>
        <authorList>
            <person name="Serra L."/>
            <person name="Macchietto M."/>
            <person name="Macias-Munoz A."/>
            <person name="McGill C.J."/>
            <person name="Rodriguez I.M."/>
            <person name="Rodriguez B."/>
            <person name="Murad R."/>
            <person name="Mortazavi A."/>
        </authorList>
    </citation>
    <scope>NUCLEOTIDE SEQUENCE [LARGE SCALE GENOMIC DNA]</scope>
    <source>
        <strain evidence="2 3">ALL</strain>
    </source>
</reference>
<gene>
    <name evidence="2" type="ORF">L596_003607</name>
</gene>
<evidence type="ECO:0000313" key="2">
    <source>
        <dbReference type="EMBL" id="TMS36448.1"/>
    </source>
</evidence>
<dbReference type="Proteomes" id="UP000298663">
    <property type="component" value="Unassembled WGS sequence"/>
</dbReference>
<accession>A0A4U8UX49</accession>
<feature type="compositionally biased region" description="Polar residues" evidence="1">
    <location>
        <begin position="56"/>
        <end position="70"/>
    </location>
</feature>
<organism evidence="2 3">
    <name type="scientific">Steinernema carpocapsae</name>
    <name type="common">Entomopathogenic nematode</name>
    <dbReference type="NCBI Taxonomy" id="34508"/>
    <lineage>
        <taxon>Eukaryota</taxon>
        <taxon>Metazoa</taxon>
        <taxon>Ecdysozoa</taxon>
        <taxon>Nematoda</taxon>
        <taxon>Chromadorea</taxon>
        <taxon>Rhabditida</taxon>
        <taxon>Tylenchina</taxon>
        <taxon>Panagrolaimomorpha</taxon>
        <taxon>Strongyloidoidea</taxon>
        <taxon>Steinernematidae</taxon>
        <taxon>Steinernema</taxon>
    </lineage>
</organism>
<comment type="caution">
    <text evidence="2">The sequence shown here is derived from an EMBL/GenBank/DDBJ whole genome shotgun (WGS) entry which is preliminary data.</text>
</comment>
<sequence>MPARPEPPLELGAVRYASVSIILVICYRLLTTYSPDDEKRSLRLTAPWPKRKHSNPLGSQTKTLSSPNST</sequence>
<feature type="region of interest" description="Disordered" evidence="1">
    <location>
        <begin position="40"/>
        <end position="70"/>
    </location>
</feature>
<reference evidence="2 3" key="1">
    <citation type="journal article" date="2015" name="Genome Biol.">
        <title>Comparative genomics of Steinernema reveals deeply conserved gene regulatory networks.</title>
        <authorList>
            <person name="Dillman A.R."/>
            <person name="Macchietto M."/>
            <person name="Porter C.F."/>
            <person name="Rogers A."/>
            <person name="Williams B."/>
            <person name="Antoshechkin I."/>
            <person name="Lee M.M."/>
            <person name="Goodwin Z."/>
            <person name="Lu X."/>
            <person name="Lewis E.E."/>
            <person name="Goodrich-Blair H."/>
            <person name="Stock S.P."/>
            <person name="Adams B.J."/>
            <person name="Sternberg P.W."/>
            <person name="Mortazavi A."/>
        </authorList>
    </citation>
    <scope>NUCLEOTIDE SEQUENCE [LARGE SCALE GENOMIC DNA]</scope>
    <source>
        <strain evidence="2 3">ALL</strain>
    </source>
</reference>
<proteinExistence type="predicted"/>
<evidence type="ECO:0000313" key="3">
    <source>
        <dbReference type="Proteomes" id="UP000298663"/>
    </source>
</evidence>
<dbReference type="AlphaFoldDB" id="A0A4U8UX49"/>
<dbReference type="EMBL" id="AZBU02000001">
    <property type="protein sequence ID" value="TMS36448.1"/>
    <property type="molecule type" value="Genomic_DNA"/>
</dbReference>
<evidence type="ECO:0000256" key="1">
    <source>
        <dbReference type="SAM" id="MobiDB-lite"/>
    </source>
</evidence>
<name>A0A4U8UX49_STECR</name>